<dbReference type="Gene3D" id="3.40.50.12780">
    <property type="entry name" value="N-terminal domain of ligase-like"/>
    <property type="match status" value="1"/>
</dbReference>
<dbReference type="EMBL" id="JGVK01000022">
    <property type="protein sequence ID" value="KEY91252.1"/>
    <property type="molecule type" value="Genomic_DNA"/>
</dbReference>
<reference evidence="3 4" key="2">
    <citation type="submission" date="2014-03" db="EMBL/GenBank/DDBJ databases">
        <title>Selection and divergence in the genomes of co-occurring obligate luminous symbionts with specific hosts.</title>
        <authorList>
            <person name="Hendry T.A."/>
            <person name="de Wet J.R."/>
            <person name="Dunlap P.V."/>
        </authorList>
    </citation>
    <scope>NUCLEOTIDE SEQUENCE [LARGE SCALE GENOMIC DNA]</scope>
    <source>
        <strain evidence="3 4">Ppalp.1</strain>
    </source>
</reference>
<name>M9NIB7_9GAMM</name>
<gene>
    <name evidence="2" type="primary">luxE</name>
    <name evidence="3" type="ORF">CF67_03021</name>
</gene>
<dbReference type="InterPro" id="IPR007534">
    <property type="entry name" value="LuxE"/>
</dbReference>
<organism evidence="2">
    <name type="scientific">Candidatus Photodesmus blepharonis</name>
    <dbReference type="NCBI Taxonomy" id="1179155"/>
    <lineage>
        <taxon>Bacteria</taxon>
        <taxon>Pseudomonadati</taxon>
        <taxon>Pseudomonadota</taxon>
        <taxon>Gammaproteobacteria</taxon>
        <taxon>Vibrionales</taxon>
        <taxon>Vibrionaceae</taxon>
        <taxon>Candidatus Photodesmus</taxon>
    </lineage>
</organism>
<dbReference type="GO" id="GO:0008218">
    <property type="term" value="P:bioluminescence"/>
    <property type="evidence" value="ECO:0007669"/>
    <property type="project" value="InterPro"/>
</dbReference>
<accession>M9NIB7</accession>
<dbReference type="Pfam" id="PF04443">
    <property type="entry name" value="LuxE"/>
    <property type="match status" value="1"/>
</dbReference>
<dbReference type="AlphaFoldDB" id="M9NIB7"/>
<dbReference type="InterPro" id="IPR016671">
    <property type="entry name" value="LuxE_bac"/>
</dbReference>
<dbReference type="eggNOG" id="COG1541">
    <property type="taxonomic scope" value="Bacteria"/>
</dbReference>
<dbReference type="STRING" id="1179155.CF67_03021"/>
<proteinExistence type="predicted"/>
<evidence type="ECO:0000313" key="3">
    <source>
        <dbReference type="EMBL" id="KEY91252.1"/>
    </source>
</evidence>
<protein>
    <submittedName>
        <fullName evidence="3">Acyl protein synthetase LuxE</fullName>
    </submittedName>
    <submittedName>
        <fullName evidence="2">Acyl-protein synthetase</fullName>
    </submittedName>
</protein>
<dbReference type="Proteomes" id="UP000053784">
    <property type="component" value="Unassembled WGS sequence"/>
</dbReference>
<dbReference type="OrthoDB" id="6761572at2"/>
<dbReference type="EMBL" id="JQ993855">
    <property type="protein sequence ID" value="AFJ93047.1"/>
    <property type="molecule type" value="Genomic_DNA"/>
</dbReference>
<sequence length="373" mass="42568">MSVVPHMKLEDIDVSSEIDNLIFMSSPFEFSYQAQKKIQRELVLNAFRYHYANNSDYRKYCGVSGVDASLSDVDDIPVFPNSVFKYSKLVTANKDDIENWFTSSGTQGIKSFVPRDRVSIERLLGSVIYGMKYVGNWFDHQMELVNLGPDRSDVNDIWFKYVMSLVELLYPTTFTVHNEKIDFKLTLQALDRIKSSNKAICLVGPPYFVFLLCEHMKKEGLKFNGGESFYIITGGGWKNHENKSLNRVRFNHLLMDVFQLSDKSQIRDTFNQVELNTCFFEDEQQRKRVPPWVYARALDPVTLKSLPNGELGLLSFMDASATSYPAFLLTDDVGIILEHADGVVGTSVEVLRRVKTRTQKGCALSMSKAFADR</sequence>
<evidence type="ECO:0000313" key="4">
    <source>
        <dbReference type="Proteomes" id="UP000053784"/>
    </source>
</evidence>
<keyword evidence="4" id="KW-1185">Reference proteome</keyword>
<evidence type="ECO:0000259" key="1">
    <source>
        <dbReference type="Pfam" id="PF04443"/>
    </source>
</evidence>
<dbReference type="PIRSF" id="PIRSF016580">
    <property type="entry name" value="Acyl-protein_synthetase_LuxE"/>
    <property type="match status" value="1"/>
</dbReference>
<dbReference type="InterPro" id="IPR042099">
    <property type="entry name" value="ANL_N_sf"/>
</dbReference>
<reference evidence="2" key="1">
    <citation type="journal article" date="2014" name="Environ. Microbiol. Rep.">
        <title>Phylogenetic divergence between the obligateluminous symbionts of flashlight fishes demonstratesspecificity of bacteria to host genera.</title>
        <authorList>
            <person name="Hendry T.A."/>
            <person name="Dunlap P.V."/>
        </authorList>
    </citation>
    <scope>NUCLEOTIDE SEQUENCE</scope>
</reference>
<dbReference type="GO" id="GO:0047474">
    <property type="term" value="F:long-chain fatty acid--protein ligase activity"/>
    <property type="evidence" value="ECO:0007669"/>
    <property type="project" value="InterPro"/>
</dbReference>
<feature type="domain" description="Acyl-protein synthetase LuxE" evidence="1">
    <location>
        <begin position="10"/>
        <end position="370"/>
    </location>
</feature>
<dbReference type="RefSeq" id="WP_034414174.1">
    <property type="nucleotide sequence ID" value="NZ_JGVK01000022.1"/>
</dbReference>
<evidence type="ECO:0000313" key="2">
    <source>
        <dbReference type="EMBL" id="AFJ93047.1"/>
    </source>
</evidence>